<feature type="non-terminal residue" evidence="2">
    <location>
        <position position="112"/>
    </location>
</feature>
<evidence type="ECO:0000256" key="1">
    <source>
        <dbReference type="SAM" id="MobiDB-lite"/>
    </source>
</evidence>
<reference evidence="2" key="1">
    <citation type="journal article" date="2020" name="Fungal Divers.">
        <title>Resolving the Mortierellaceae phylogeny through synthesis of multi-gene phylogenetics and phylogenomics.</title>
        <authorList>
            <person name="Vandepol N."/>
            <person name="Liber J."/>
            <person name="Desiro A."/>
            <person name="Na H."/>
            <person name="Kennedy M."/>
            <person name="Barry K."/>
            <person name="Grigoriev I.V."/>
            <person name="Miller A.N."/>
            <person name="O'Donnell K."/>
            <person name="Stajich J.E."/>
            <person name="Bonito G."/>
        </authorList>
    </citation>
    <scope>NUCLEOTIDE SEQUENCE</scope>
    <source>
        <strain evidence="2">MES-2147</strain>
    </source>
</reference>
<keyword evidence="3" id="KW-1185">Reference proteome</keyword>
<sequence length="112" mass="13259">MDTDDLRHNSRDQHRPPVLFQSDDNDHQRQEQEEQEEHEELDSTDTSRHHSRQSSDPQPLSLGPPEQDIPTRRQHLDRDDLSNDDLDDEDLLHYYSYCSSRARKLGRRGALE</sequence>
<comment type="caution">
    <text evidence="2">The sequence shown here is derived from an EMBL/GenBank/DDBJ whole genome shotgun (WGS) entry which is preliminary data.</text>
</comment>
<feature type="compositionally biased region" description="Acidic residues" evidence="1">
    <location>
        <begin position="33"/>
        <end position="43"/>
    </location>
</feature>
<protein>
    <submittedName>
        <fullName evidence="2">Uncharacterized protein</fullName>
    </submittedName>
</protein>
<organism evidence="2 3">
    <name type="scientific">Modicella reniformis</name>
    <dbReference type="NCBI Taxonomy" id="1440133"/>
    <lineage>
        <taxon>Eukaryota</taxon>
        <taxon>Fungi</taxon>
        <taxon>Fungi incertae sedis</taxon>
        <taxon>Mucoromycota</taxon>
        <taxon>Mortierellomycotina</taxon>
        <taxon>Mortierellomycetes</taxon>
        <taxon>Mortierellales</taxon>
        <taxon>Mortierellaceae</taxon>
        <taxon>Modicella</taxon>
    </lineage>
</organism>
<name>A0A9P6MHA0_9FUNG</name>
<dbReference type="Proteomes" id="UP000749646">
    <property type="component" value="Unassembled WGS sequence"/>
</dbReference>
<feature type="compositionally biased region" description="Basic and acidic residues" evidence="1">
    <location>
        <begin position="69"/>
        <end position="81"/>
    </location>
</feature>
<evidence type="ECO:0000313" key="2">
    <source>
        <dbReference type="EMBL" id="KAF9999559.1"/>
    </source>
</evidence>
<proteinExistence type="predicted"/>
<feature type="region of interest" description="Disordered" evidence="1">
    <location>
        <begin position="1"/>
        <end position="90"/>
    </location>
</feature>
<accession>A0A9P6MHA0</accession>
<dbReference type="EMBL" id="JAAAHW010000727">
    <property type="protein sequence ID" value="KAF9999559.1"/>
    <property type="molecule type" value="Genomic_DNA"/>
</dbReference>
<gene>
    <name evidence="2" type="ORF">BGZ65_005112</name>
</gene>
<dbReference type="AlphaFoldDB" id="A0A9P6MHA0"/>
<feature type="compositionally biased region" description="Basic and acidic residues" evidence="1">
    <location>
        <begin position="1"/>
        <end position="15"/>
    </location>
</feature>
<evidence type="ECO:0000313" key="3">
    <source>
        <dbReference type="Proteomes" id="UP000749646"/>
    </source>
</evidence>